<feature type="compositionally biased region" description="Basic and acidic residues" evidence="1">
    <location>
        <begin position="109"/>
        <end position="123"/>
    </location>
</feature>
<proteinExistence type="predicted"/>
<dbReference type="EMBL" id="VSSQ01026349">
    <property type="protein sequence ID" value="MPM75015.1"/>
    <property type="molecule type" value="Genomic_DNA"/>
</dbReference>
<sequence length="307" mass="35216">MLAVHFDGLALVLRFGNAVIDVLHLLDELALRHKEQHRQRRENHQHRDRKEEIEIVCASVCAVHNEHFHHDERKRTADSTHEVDDRVALAAQRLGGNVRHQRHGGRAVRTHEDEQDAQRRAKEEQAEVVFRILQNRHRKHRADRSEQNERNASAEFCACARQRSHKRENDKSRRADTGKDFADQLNGSERTGNPGQGCNEPGGSCRGTGQPTDCAGDDTCAEHGEPNPLRRAVAVADRTEQRQQEERHDVIQPHDDTGGAVRQRVGVPQDQRDDRVVHLPERADGKKREPDEERSFVVQFHMHFSDF</sequence>
<feature type="compositionally biased region" description="Basic and acidic residues" evidence="1">
    <location>
        <begin position="237"/>
        <end position="257"/>
    </location>
</feature>
<name>A0A645CDN4_9ZZZZ</name>
<organism evidence="2">
    <name type="scientific">bioreactor metagenome</name>
    <dbReference type="NCBI Taxonomy" id="1076179"/>
    <lineage>
        <taxon>unclassified sequences</taxon>
        <taxon>metagenomes</taxon>
        <taxon>ecological metagenomes</taxon>
    </lineage>
</organism>
<evidence type="ECO:0000256" key="1">
    <source>
        <dbReference type="SAM" id="MobiDB-lite"/>
    </source>
</evidence>
<feature type="compositionally biased region" description="Basic and acidic residues" evidence="1">
    <location>
        <begin position="270"/>
        <end position="294"/>
    </location>
</feature>
<evidence type="ECO:0000313" key="2">
    <source>
        <dbReference type="EMBL" id="MPM75015.1"/>
    </source>
</evidence>
<feature type="region of interest" description="Disordered" evidence="1">
    <location>
        <begin position="95"/>
        <end position="123"/>
    </location>
</feature>
<feature type="region of interest" description="Disordered" evidence="1">
    <location>
        <begin position="236"/>
        <end position="294"/>
    </location>
</feature>
<feature type="compositionally biased region" description="Basic and acidic residues" evidence="1">
    <location>
        <begin position="167"/>
        <end position="182"/>
    </location>
</feature>
<reference evidence="2" key="1">
    <citation type="submission" date="2019-08" db="EMBL/GenBank/DDBJ databases">
        <authorList>
            <person name="Kucharzyk K."/>
            <person name="Murdoch R.W."/>
            <person name="Higgins S."/>
            <person name="Loffler F."/>
        </authorList>
    </citation>
    <scope>NUCLEOTIDE SEQUENCE</scope>
</reference>
<feature type="region of interest" description="Disordered" evidence="1">
    <location>
        <begin position="162"/>
        <end position="210"/>
    </location>
</feature>
<protein>
    <submittedName>
        <fullName evidence="2">Uncharacterized protein</fullName>
    </submittedName>
</protein>
<gene>
    <name evidence="2" type="ORF">SDC9_122006</name>
</gene>
<accession>A0A645CDN4</accession>
<comment type="caution">
    <text evidence="2">The sequence shown here is derived from an EMBL/GenBank/DDBJ whole genome shotgun (WGS) entry which is preliminary data.</text>
</comment>
<feature type="compositionally biased region" description="Basic residues" evidence="1">
    <location>
        <begin position="99"/>
        <end position="108"/>
    </location>
</feature>
<dbReference type="AlphaFoldDB" id="A0A645CDN4"/>